<protein>
    <submittedName>
        <fullName evidence="1">Uncharacterized protein</fullName>
    </submittedName>
</protein>
<dbReference type="Proteomes" id="UP001055879">
    <property type="component" value="Linkage Group LG01"/>
</dbReference>
<keyword evidence="2" id="KW-1185">Reference proteome</keyword>
<proteinExistence type="predicted"/>
<dbReference type="EMBL" id="CM042047">
    <property type="protein sequence ID" value="KAI3770597.1"/>
    <property type="molecule type" value="Genomic_DNA"/>
</dbReference>
<sequence>MSTKGRGSISVVGHCDLHVNHIKNIVDASQAAAGITSWQVLSLDVPLRRVLWKAETPIFDGGRKKGQVLCFGAIVGLKFTRTGNRITRKATKVEAYKLELELDRVAREAELEAERVVHPAQLEAKLIDDLDTIGKSLVTGVVGDPLKNCR</sequence>
<accession>A0ACB9FHG6</accession>
<reference evidence="2" key="1">
    <citation type="journal article" date="2022" name="Mol. Ecol. Resour.">
        <title>The genomes of chicory, endive, great burdock and yacon provide insights into Asteraceae palaeo-polyploidization history and plant inulin production.</title>
        <authorList>
            <person name="Fan W."/>
            <person name="Wang S."/>
            <person name="Wang H."/>
            <person name="Wang A."/>
            <person name="Jiang F."/>
            <person name="Liu H."/>
            <person name="Zhao H."/>
            <person name="Xu D."/>
            <person name="Zhang Y."/>
        </authorList>
    </citation>
    <scope>NUCLEOTIDE SEQUENCE [LARGE SCALE GENOMIC DNA]</scope>
    <source>
        <strain evidence="2">cv. Niubang</strain>
    </source>
</reference>
<reference evidence="1 2" key="2">
    <citation type="journal article" date="2022" name="Mol. Ecol. Resour.">
        <title>The genomes of chicory, endive, great burdock and yacon provide insights into Asteraceae paleo-polyploidization history and plant inulin production.</title>
        <authorList>
            <person name="Fan W."/>
            <person name="Wang S."/>
            <person name="Wang H."/>
            <person name="Wang A."/>
            <person name="Jiang F."/>
            <person name="Liu H."/>
            <person name="Zhao H."/>
            <person name="Xu D."/>
            <person name="Zhang Y."/>
        </authorList>
    </citation>
    <scope>NUCLEOTIDE SEQUENCE [LARGE SCALE GENOMIC DNA]</scope>
    <source>
        <strain evidence="2">cv. Niubang</strain>
    </source>
</reference>
<evidence type="ECO:0000313" key="2">
    <source>
        <dbReference type="Proteomes" id="UP001055879"/>
    </source>
</evidence>
<organism evidence="1 2">
    <name type="scientific">Arctium lappa</name>
    <name type="common">Greater burdock</name>
    <name type="synonym">Lappa major</name>
    <dbReference type="NCBI Taxonomy" id="4217"/>
    <lineage>
        <taxon>Eukaryota</taxon>
        <taxon>Viridiplantae</taxon>
        <taxon>Streptophyta</taxon>
        <taxon>Embryophyta</taxon>
        <taxon>Tracheophyta</taxon>
        <taxon>Spermatophyta</taxon>
        <taxon>Magnoliopsida</taxon>
        <taxon>eudicotyledons</taxon>
        <taxon>Gunneridae</taxon>
        <taxon>Pentapetalae</taxon>
        <taxon>asterids</taxon>
        <taxon>campanulids</taxon>
        <taxon>Asterales</taxon>
        <taxon>Asteraceae</taxon>
        <taxon>Carduoideae</taxon>
        <taxon>Cardueae</taxon>
        <taxon>Arctiinae</taxon>
        <taxon>Arctium</taxon>
    </lineage>
</organism>
<evidence type="ECO:0000313" key="1">
    <source>
        <dbReference type="EMBL" id="KAI3770597.1"/>
    </source>
</evidence>
<comment type="caution">
    <text evidence="1">The sequence shown here is derived from an EMBL/GenBank/DDBJ whole genome shotgun (WGS) entry which is preliminary data.</text>
</comment>
<gene>
    <name evidence="1" type="ORF">L6452_01737</name>
</gene>
<name>A0ACB9FHG6_ARCLA</name>